<dbReference type="GO" id="GO:0000981">
    <property type="term" value="F:DNA-binding transcription factor activity, RNA polymerase II-specific"/>
    <property type="evidence" value="ECO:0007669"/>
    <property type="project" value="InterPro"/>
</dbReference>
<feature type="compositionally biased region" description="Basic residues" evidence="5">
    <location>
        <begin position="107"/>
        <end position="116"/>
    </location>
</feature>
<evidence type="ECO:0000259" key="6">
    <source>
        <dbReference type="PROSITE" id="PS50048"/>
    </source>
</evidence>
<evidence type="ECO:0000313" key="7">
    <source>
        <dbReference type="EMBL" id="KAF4975346.1"/>
    </source>
</evidence>
<evidence type="ECO:0000256" key="2">
    <source>
        <dbReference type="ARBA" id="ARBA00023015"/>
    </source>
</evidence>
<dbReference type="CDD" id="cd12148">
    <property type="entry name" value="fungal_TF_MHR"/>
    <property type="match status" value="1"/>
</dbReference>
<dbReference type="EMBL" id="JABEYC010000651">
    <property type="protein sequence ID" value="KAF4975346.1"/>
    <property type="molecule type" value="Genomic_DNA"/>
</dbReference>
<dbReference type="Pfam" id="PF00172">
    <property type="entry name" value="Zn_clus"/>
    <property type="match status" value="1"/>
</dbReference>
<dbReference type="Proteomes" id="UP000635477">
    <property type="component" value="Unassembled WGS sequence"/>
</dbReference>
<feature type="compositionally biased region" description="Polar residues" evidence="5">
    <location>
        <begin position="1"/>
        <end position="25"/>
    </location>
</feature>
<dbReference type="SMART" id="SM00906">
    <property type="entry name" value="Fungal_trans"/>
    <property type="match status" value="1"/>
</dbReference>
<feature type="domain" description="Zn(2)-C6 fungal-type" evidence="6">
    <location>
        <begin position="35"/>
        <end position="64"/>
    </location>
</feature>
<comment type="caution">
    <text evidence="7">The sequence shown here is derived from an EMBL/GenBank/DDBJ whole genome shotgun (WGS) entry which is preliminary data.</text>
</comment>
<dbReference type="PROSITE" id="PS00463">
    <property type="entry name" value="ZN2_CY6_FUNGAL_1"/>
    <property type="match status" value="1"/>
</dbReference>
<dbReference type="Pfam" id="PF04082">
    <property type="entry name" value="Fungal_trans"/>
    <property type="match status" value="1"/>
</dbReference>
<evidence type="ECO:0000256" key="4">
    <source>
        <dbReference type="ARBA" id="ARBA00023242"/>
    </source>
</evidence>
<dbReference type="PANTHER" id="PTHR47424:SF12">
    <property type="entry name" value="TRANSCRIPTION FACTOR ASQA"/>
    <property type="match status" value="1"/>
</dbReference>
<evidence type="ECO:0000313" key="8">
    <source>
        <dbReference type="Proteomes" id="UP000635477"/>
    </source>
</evidence>
<dbReference type="SMART" id="SM00066">
    <property type="entry name" value="GAL4"/>
    <property type="match status" value="1"/>
</dbReference>
<reference evidence="7" key="2">
    <citation type="submission" date="2020-05" db="EMBL/GenBank/DDBJ databases">
        <authorList>
            <person name="Kim H.-S."/>
            <person name="Proctor R.H."/>
            <person name="Brown D.W."/>
        </authorList>
    </citation>
    <scope>NUCLEOTIDE SEQUENCE</scope>
    <source>
        <strain evidence="7">NRRL 22465</strain>
    </source>
</reference>
<dbReference type="AlphaFoldDB" id="A0A8H4XIF5"/>
<dbReference type="GO" id="GO:0000435">
    <property type="term" value="P:positive regulation of transcription from RNA polymerase II promoter by galactose"/>
    <property type="evidence" value="ECO:0007669"/>
    <property type="project" value="TreeGrafter"/>
</dbReference>
<feature type="region of interest" description="Disordered" evidence="5">
    <location>
        <begin position="1"/>
        <end position="28"/>
    </location>
</feature>
<dbReference type="Gene3D" id="4.10.240.10">
    <property type="entry name" value="Zn(2)-C6 fungal-type DNA-binding domain"/>
    <property type="match status" value="1"/>
</dbReference>
<name>A0A8H4XIF5_9HYPO</name>
<feature type="compositionally biased region" description="Polar residues" evidence="5">
    <location>
        <begin position="95"/>
        <end position="104"/>
    </location>
</feature>
<dbReference type="InterPro" id="IPR051127">
    <property type="entry name" value="Fungal_SecMet_Regulators"/>
</dbReference>
<feature type="region of interest" description="Disordered" evidence="5">
    <location>
        <begin position="91"/>
        <end position="118"/>
    </location>
</feature>
<dbReference type="CDD" id="cd00067">
    <property type="entry name" value="GAL4"/>
    <property type="match status" value="1"/>
</dbReference>
<accession>A0A8H4XIF5</accession>
<keyword evidence="1" id="KW-0479">Metal-binding</keyword>
<dbReference type="GO" id="GO:0005634">
    <property type="term" value="C:nucleus"/>
    <property type="evidence" value="ECO:0007669"/>
    <property type="project" value="TreeGrafter"/>
</dbReference>
<dbReference type="GO" id="GO:0008270">
    <property type="term" value="F:zinc ion binding"/>
    <property type="evidence" value="ECO:0007669"/>
    <property type="project" value="InterPro"/>
</dbReference>
<keyword evidence="2" id="KW-0805">Transcription regulation</keyword>
<evidence type="ECO:0000256" key="3">
    <source>
        <dbReference type="ARBA" id="ARBA00023163"/>
    </source>
</evidence>
<proteinExistence type="predicted"/>
<dbReference type="InterPro" id="IPR001138">
    <property type="entry name" value="Zn2Cys6_DnaBD"/>
</dbReference>
<dbReference type="InterPro" id="IPR036864">
    <property type="entry name" value="Zn2-C6_fun-type_DNA-bd_sf"/>
</dbReference>
<evidence type="ECO:0000256" key="5">
    <source>
        <dbReference type="SAM" id="MobiDB-lite"/>
    </source>
</evidence>
<dbReference type="InterPro" id="IPR007219">
    <property type="entry name" value="XnlR_reg_dom"/>
</dbReference>
<dbReference type="OrthoDB" id="2283488at2759"/>
<reference evidence="7" key="1">
    <citation type="journal article" date="2020" name="BMC Genomics">
        <title>Correction to: Identification and distribution of gene clusters required for synthesis of sphingolipid metabolism inhibitors in diverse species of the filamentous fungus Fusarium.</title>
        <authorList>
            <person name="Kim H.S."/>
            <person name="Lohmar J.M."/>
            <person name="Busman M."/>
            <person name="Brown D.W."/>
            <person name="Naumann T.A."/>
            <person name="Divon H.H."/>
            <person name="Lysoe E."/>
            <person name="Uhlig S."/>
            <person name="Proctor R.H."/>
        </authorList>
    </citation>
    <scope>NUCLEOTIDE SEQUENCE</scope>
    <source>
        <strain evidence="7">NRRL 22465</strain>
    </source>
</reference>
<dbReference type="PANTHER" id="PTHR47424">
    <property type="entry name" value="REGULATORY PROTEIN GAL4"/>
    <property type="match status" value="1"/>
</dbReference>
<keyword evidence="3" id="KW-0804">Transcription</keyword>
<gene>
    <name evidence="7" type="ORF">FZEAL_7853</name>
</gene>
<dbReference type="PROSITE" id="PS50048">
    <property type="entry name" value="ZN2_CY6_FUNGAL_2"/>
    <property type="match status" value="1"/>
</dbReference>
<organism evidence="7 8">
    <name type="scientific">Fusarium zealandicum</name>
    <dbReference type="NCBI Taxonomy" id="1053134"/>
    <lineage>
        <taxon>Eukaryota</taxon>
        <taxon>Fungi</taxon>
        <taxon>Dikarya</taxon>
        <taxon>Ascomycota</taxon>
        <taxon>Pezizomycotina</taxon>
        <taxon>Sordariomycetes</taxon>
        <taxon>Hypocreomycetidae</taxon>
        <taxon>Hypocreales</taxon>
        <taxon>Nectriaceae</taxon>
        <taxon>Fusarium</taxon>
        <taxon>Fusarium staphyleae species complex</taxon>
    </lineage>
</organism>
<dbReference type="GO" id="GO:0006351">
    <property type="term" value="P:DNA-templated transcription"/>
    <property type="evidence" value="ECO:0007669"/>
    <property type="project" value="InterPro"/>
</dbReference>
<keyword evidence="8" id="KW-1185">Reference proteome</keyword>
<feature type="region of interest" description="Disordered" evidence="5">
    <location>
        <begin position="619"/>
        <end position="639"/>
    </location>
</feature>
<keyword evidence="4" id="KW-0539">Nucleus</keyword>
<dbReference type="SUPFAM" id="SSF57701">
    <property type="entry name" value="Zn2/Cys6 DNA-binding domain"/>
    <property type="match status" value="1"/>
</dbReference>
<sequence>MFTKFDITTPNTLLSDKPTSPQSQPRTKRAQVSRACDWCRLTRVKCDSVRPCRNCKQARRECVNSGRDDFKSIAAATREVQSLRVRVQELETRLMTPSTSSQEHPSGRKRSPRWKGVRQDGVHYGPSSLVYYNHRLSSFAKIDLECNPASTPSSLTPSSPFDCNRLHREQQDALLDLYWQGYHAVYPVLDETDFRRHYESLWDSPLSRKTCPLVDIALALCIQFGSSYTVSSTVALHDQPGYAFYLQAQQSLSEGLEAPSLRTVQCYFLSAIFLLTFDQVNSAYMMVGTAVRMAESLGLQFDDDDEEVPRDESRLAKPGSRLWRCLITLDTQLALHLGRPFAVQDSQVYNPPDPESDHVAQLIGPTYTITAVSDINWLRFQYERQRLFQIVREIHTEFTLVCEEVLEELGCHDFYRDPPSREKCAQYLAQQLKRLKTWVEELPGSLKTQRQQGVPFSVDRSALNLGQNDPLWLQRQRLILELDYHTLVIMLTRSFNSFLPTPALGTLSSDNHCITCANTAVMVTNMLHQVLNDSAILTGWYQVVDWQRNAAFFLAGFACGYPICPMSPSARQTLTRAAEVFETAGSQDMAQLTHSLRTKCLEVVQAFCARLGIVTPATTPADSNRRHTGPDTTDESEVPGSYEVMSLGEEALANIGFDGLSGDQAWMVDPPGGLLWGDLMRDLDSGLAYSLGHVDVNESSNDM</sequence>
<protein>
    <recommendedName>
        <fullName evidence="6">Zn(2)-C6 fungal-type domain-containing protein</fullName>
    </recommendedName>
</protein>
<dbReference type="GO" id="GO:0000978">
    <property type="term" value="F:RNA polymerase II cis-regulatory region sequence-specific DNA binding"/>
    <property type="evidence" value="ECO:0007669"/>
    <property type="project" value="TreeGrafter"/>
</dbReference>
<evidence type="ECO:0000256" key="1">
    <source>
        <dbReference type="ARBA" id="ARBA00022723"/>
    </source>
</evidence>